<dbReference type="EMBL" id="JNVM01000009">
    <property type="protein sequence ID" value="KEQ25799.1"/>
    <property type="molecule type" value="Genomic_DNA"/>
</dbReference>
<accession>A0A081P526</accession>
<reference evidence="1 2" key="1">
    <citation type="submission" date="2014-06" db="EMBL/GenBank/DDBJ databases">
        <title>Draft genome sequence of Paenibacillus sp. MSt1.</title>
        <authorList>
            <person name="Aw Y.K."/>
            <person name="Ong K.S."/>
            <person name="Gan H.M."/>
            <person name="Lee S.M."/>
        </authorList>
    </citation>
    <scope>NUCLEOTIDE SEQUENCE [LARGE SCALE GENOMIC DNA]</scope>
    <source>
        <strain evidence="1 2">MSt1</strain>
    </source>
</reference>
<evidence type="ECO:0000313" key="2">
    <source>
        <dbReference type="Proteomes" id="UP000028123"/>
    </source>
</evidence>
<protein>
    <submittedName>
        <fullName evidence="1">Uncharacterized protein</fullName>
    </submittedName>
</protein>
<dbReference type="Proteomes" id="UP000028123">
    <property type="component" value="Unassembled WGS sequence"/>
</dbReference>
<gene>
    <name evidence="1" type="ORF">ET33_37120</name>
</gene>
<sequence>MIFIVLEIVVVMLLIVTGLDNEIARFQAESIFVYGDKEAIERRFRGELDAMRQEKGNEEHVTEL</sequence>
<name>A0A081P526_9BACL</name>
<dbReference type="AlphaFoldDB" id="A0A081P526"/>
<organism evidence="1 2">
    <name type="scientific">Paenibacillus tyrfis</name>
    <dbReference type="NCBI Taxonomy" id="1501230"/>
    <lineage>
        <taxon>Bacteria</taxon>
        <taxon>Bacillati</taxon>
        <taxon>Bacillota</taxon>
        <taxon>Bacilli</taxon>
        <taxon>Bacillales</taxon>
        <taxon>Paenibacillaceae</taxon>
        <taxon>Paenibacillus</taxon>
    </lineage>
</organism>
<keyword evidence="2" id="KW-1185">Reference proteome</keyword>
<comment type="caution">
    <text evidence="1">The sequence shown here is derived from an EMBL/GenBank/DDBJ whole genome shotgun (WGS) entry which is preliminary data.</text>
</comment>
<proteinExistence type="predicted"/>
<evidence type="ECO:0000313" key="1">
    <source>
        <dbReference type="EMBL" id="KEQ25799.1"/>
    </source>
</evidence>